<reference evidence="2" key="1">
    <citation type="journal article" date="2019" name="Int. J. Syst. Evol. Microbiol.">
        <title>The Global Catalogue of Microorganisms (GCM) 10K type strain sequencing project: providing services to taxonomists for standard genome sequencing and annotation.</title>
        <authorList>
            <consortium name="The Broad Institute Genomics Platform"/>
            <consortium name="The Broad Institute Genome Sequencing Center for Infectious Disease"/>
            <person name="Wu L."/>
            <person name="Ma J."/>
        </authorList>
    </citation>
    <scope>NUCLEOTIDE SEQUENCE [LARGE SCALE GENOMIC DNA]</scope>
    <source>
        <strain evidence="2">KCTC 32255</strain>
    </source>
</reference>
<dbReference type="RefSeq" id="WP_345401944.1">
    <property type="nucleotide sequence ID" value="NZ_BAABLA010000108.1"/>
</dbReference>
<accession>A0ABW2BTN8</accession>
<evidence type="ECO:0000313" key="1">
    <source>
        <dbReference type="EMBL" id="MFC6866382.1"/>
    </source>
</evidence>
<protein>
    <submittedName>
        <fullName evidence="1">Uncharacterized protein</fullName>
    </submittedName>
</protein>
<organism evidence="1 2">
    <name type="scientific">Haloechinothrix salitolerans</name>
    <dbReference type="NCBI Taxonomy" id="926830"/>
    <lineage>
        <taxon>Bacteria</taxon>
        <taxon>Bacillati</taxon>
        <taxon>Actinomycetota</taxon>
        <taxon>Actinomycetes</taxon>
        <taxon>Pseudonocardiales</taxon>
        <taxon>Pseudonocardiaceae</taxon>
        <taxon>Haloechinothrix</taxon>
    </lineage>
</organism>
<dbReference type="EMBL" id="JBHSXX010000001">
    <property type="protein sequence ID" value="MFC6866382.1"/>
    <property type="molecule type" value="Genomic_DNA"/>
</dbReference>
<comment type="caution">
    <text evidence="1">The sequence shown here is derived from an EMBL/GenBank/DDBJ whole genome shotgun (WGS) entry which is preliminary data.</text>
</comment>
<sequence>MRVIPLCRFARAALATPLGRSSNFSVLEATDLDQESPGDPIARLVWRIHRDESGSGWHHSPAFDACYRVEFNEYGVVTDPSRIDCPENATAYTPPPVPKRNIPREFRPALLARTGASASSSGCGDGEGSSGLVSWNSAISRPTSSCSAMTVAAAWRRRG</sequence>
<proteinExistence type="predicted"/>
<evidence type="ECO:0000313" key="2">
    <source>
        <dbReference type="Proteomes" id="UP001596337"/>
    </source>
</evidence>
<gene>
    <name evidence="1" type="ORF">ACFQGD_04420</name>
</gene>
<name>A0ABW2BTN8_9PSEU</name>
<keyword evidence="2" id="KW-1185">Reference proteome</keyword>
<dbReference type="Proteomes" id="UP001596337">
    <property type="component" value="Unassembled WGS sequence"/>
</dbReference>